<reference evidence="2 3" key="1">
    <citation type="journal article" date="2019" name="Int. J. Syst. Evol. Microbiol.">
        <title>The Global Catalogue of Microorganisms (GCM) 10K type strain sequencing project: providing services to taxonomists for standard genome sequencing and annotation.</title>
        <authorList>
            <consortium name="The Broad Institute Genomics Platform"/>
            <consortium name="The Broad Institute Genome Sequencing Center for Infectious Disease"/>
            <person name="Wu L."/>
            <person name="Ma J."/>
        </authorList>
    </citation>
    <scope>NUCLEOTIDE SEQUENCE [LARGE SCALE GENOMIC DNA]</scope>
    <source>
        <strain evidence="2 3">JCM 16112</strain>
    </source>
</reference>
<keyword evidence="1" id="KW-0812">Transmembrane</keyword>
<name>A0ABN1N1A4_9BACT</name>
<feature type="transmembrane region" description="Helical" evidence="1">
    <location>
        <begin position="6"/>
        <end position="25"/>
    </location>
</feature>
<keyword evidence="1" id="KW-0472">Membrane</keyword>
<proteinExistence type="predicted"/>
<organism evidence="2 3">
    <name type="scientific">Algoriphagus jejuensis</name>
    <dbReference type="NCBI Taxonomy" id="419934"/>
    <lineage>
        <taxon>Bacteria</taxon>
        <taxon>Pseudomonadati</taxon>
        <taxon>Bacteroidota</taxon>
        <taxon>Cytophagia</taxon>
        <taxon>Cytophagales</taxon>
        <taxon>Cyclobacteriaceae</taxon>
        <taxon>Algoriphagus</taxon>
    </lineage>
</organism>
<gene>
    <name evidence="2" type="ORF">GCM10009119_25540</name>
</gene>
<sequence length="164" mass="18552">MLYIDMPTLVVVIILLGALAAVFVYHSLKGKKAQKQFLDKFNQFVSGLQLNPQVKEDWRRRFVLGIDQQKNTLVYCNFGESEQKIAVPLAEVSKVTVLETFQENAPTTNTRKLIDHLALNIHFKKPGKEALSLLIYSAEEYSDLLGETVLAANWANTINEQLTK</sequence>
<keyword evidence="3" id="KW-1185">Reference proteome</keyword>
<evidence type="ECO:0000256" key="1">
    <source>
        <dbReference type="SAM" id="Phobius"/>
    </source>
</evidence>
<comment type="caution">
    <text evidence="2">The sequence shown here is derived from an EMBL/GenBank/DDBJ whole genome shotgun (WGS) entry which is preliminary data.</text>
</comment>
<evidence type="ECO:0000313" key="3">
    <source>
        <dbReference type="Proteomes" id="UP001500469"/>
    </source>
</evidence>
<keyword evidence="1" id="KW-1133">Transmembrane helix</keyword>
<accession>A0ABN1N1A4</accession>
<evidence type="ECO:0000313" key="2">
    <source>
        <dbReference type="EMBL" id="GAA0879586.1"/>
    </source>
</evidence>
<protein>
    <submittedName>
        <fullName evidence="2">Uncharacterized protein</fullName>
    </submittedName>
</protein>
<dbReference type="EMBL" id="BAAAFI010000014">
    <property type="protein sequence ID" value="GAA0879586.1"/>
    <property type="molecule type" value="Genomic_DNA"/>
</dbReference>
<dbReference type="Proteomes" id="UP001500469">
    <property type="component" value="Unassembled WGS sequence"/>
</dbReference>